<dbReference type="Pfam" id="PF00266">
    <property type="entry name" value="Aminotran_5"/>
    <property type="match status" value="1"/>
</dbReference>
<dbReference type="EMBL" id="QMAP01000009">
    <property type="protein sequence ID" value="RXI47027.1"/>
    <property type="molecule type" value="Genomic_DNA"/>
</dbReference>
<comment type="cofactor">
    <cofactor evidence="1 7 9">
        <name>pyridoxal 5'-phosphate</name>
        <dbReference type="ChEBI" id="CHEBI:597326"/>
    </cofactor>
</comment>
<proteinExistence type="inferred from homology"/>
<dbReference type="InterPro" id="IPR012703">
    <property type="entry name" value="NH2EtPonate_pyrv_transaminase"/>
</dbReference>
<evidence type="ECO:0000256" key="2">
    <source>
        <dbReference type="ARBA" id="ARBA00022576"/>
    </source>
</evidence>
<dbReference type="Proteomes" id="UP000290921">
    <property type="component" value="Unassembled WGS sequence"/>
</dbReference>
<evidence type="ECO:0000256" key="3">
    <source>
        <dbReference type="ARBA" id="ARBA00022679"/>
    </source>
</evidence>
<dbReference type="InterPro" id="IPR015424">
    <property type="entry name" value="PyrdxlP-dep_Trfase"/>
</dbReference>
<comment type="catalytic activity">
    <reaction evidence="6 7">
        <text>(2-aminoethyl)phosphonate + pyruvate = phosphonoacetaldehyde + L-alanine</text>
        <dbReference type="Rhea" id="RHEA:17021"/>
        <dbReference type="ChEBI" id="CHEBI:15361"/>
        <dbReference type="ChEBI" id="CHEBI:57418"/>
        <dbReference type="ChEBI" id="CHEBI:57972"/>
        <dbReference type="ChEBI" id="CHEBI:58383"/>
        <dbReference type="EC" id="2.6.1.37"/>
    </reaction>
</comment>
<dbReference type="NCBIfam" id="NF010006">
    <property type="entry name" value="PRK13479.1"/>
    <property type="match status" value="1"/>
</dbReference>
<feature type="modified residue" description="N6-(pyridoxal phosphate)lysine" evidence="7 9">
    <location>
        <position position="195"/>
    </location>
</feature>
<feature type="domain" description="Aminotransferase class V" evidence="10">
    <location>
        <begin position="24"/>
        <end position="304"/>
    </location>
</feature>
<organism evidence="11 12">
    <name type="scientific">Clostridium tetani</name>
    <dbReference type="NCBI Taxonomy" id="1513"/>
    <lineage>
        <taxon>Bacteria</taxon>
        <taxon>Bacillati</taxon>
        <taxon>Bacillota</taxon>
        <taxon>Clostridia</taxon>
        <taxon>Eubacteriales</taxon>
        <taxon>Clostridiaceae</taxon>
        <taxon>Clostridium</taxon>
    </lineage>
</organism>
<dbReference type="InterPro" id="IPR000192">
    <property type="entry name" value="Aminotrans_V_dom"/>
</dbReference>
<comment type="function">
    <text evidence="7">Involved in phosphonate degradation.</text>
</comment>
<dbReference type="InterPro" id="IPR015422">
    <property type="entry name" value="PyrdxlP-dep_Trfase_small"/>
</dbReference>
<dbReference type="PANTHER" id="PTHR42778:SF1">
    <property type="entry name" value="2-AMINOETHYLPHOSPHONATE--PYRUVATE TRANSAMINASE"/>
    <property type="match status" value="1"/>
</dbReference>
<dbReference type="InterPro" id="IPR015421">
    <property type="entry name" value="PyrdxlP-dep_Trfase_major"/>
</dbReference>
<comment type="subunit">
    <text evidence="7">Homodimer.</text>
</comment>
<dbReference type="SUPFAM" id="SSF53383">
    <property type="entry name" value="PLP-dependent transferases"/>
    <property type="match status" value="1"/>
</dbReference>
<dbReference type="GeneID" id="24253172"/>
<dbReference type="RefSeq" id="WP_011099895.1">
    <property type="nucleotide sequence ID" value="NZ_AP026811.1"/>
</dbReference>
<dbReference type="EC" id="2.6.1.37" evidence="7"/>
<dbReference type="GO" id="GO:0047304">
    <property type="term" value="F:2-aminoethylphosphonate-pyruvate transaminase activity"/>
    <property type="evidence" value="ECO:0007669"/>
    <property type="project" value="UniProtKB-UniRule"/>
</dbReference>
<dbReference type="GO" id="GO:0019700">
    <property type="term" value="P:organic phosphonate catabolic process"/>
    <property type="evidence" value="ECO:0007669"/>
    <property type="project" value="InterPro"/>
</dbReference>
<keyword evidence="3 7" id="KW-0808">Transferase</keyword>
<protein>
    <recommendedName>
        <fullName evidence="7">2-aminoethylphosphonate--pyruvate transaminase</fullName>
        <ecNumber evidence="7">2.6.1.37</ecNumber>
    </recommendedName>
    <alternativeName>
        <fullName evidence="7">2-aminoethylphosphonate aminotransferase</fullName>
    </alternativeName>
    <alternativeName>
        <fullName evidence="7">AEP transaminase</fullName>
        <shortName evidence="7">AEPT</shortName>
    </alternativeName>
</protein>
<dbReference type="AlphaFoldDB" id="A0A4Q0VCE1"/>
<evidence type="ECO:0000313" key="12">
    <source>
        <dbReference type="Proteomes" id="UP000290921"/>
    </source>
</evidence>
<dbReference type="PANTHER" id="PTHR42778">
    <property type="entry name" value="2-AMINOETHYLPHOSPHONATE--PYRUVATE TRANSAMINASE"/>
    <property type="match status" value="1"/>
</dbReference>
<comment type="caution">
    <text evidence="11">The sequence shown here is derived from an EMBL/GenBank/DDBJ whole genome shotgun (WGS) entry which is preliminary data.</text>
</comment>
<evidence type="ECO:0000256" key="9">
    <source>
        <dbReference type="PIRSR" id="PIRSR000524-50"/>
    </source>
</evidence>
<evidence type="ECO:0000313" key="11">
    <source>
        <dbReference type="EMBL" id="RXI47027.1"/>
    </source>
</evidence>
<dbReference type="Gene3D" id="3.40.640.10">
    <property type="entry name" value="Type I PLP-dependent aspartate aminotransferase-like (Major domain)"/>
    <property type="match status" value="1"/>
</dbReference>
<dbReference type="Gene3D" id="3.90.1150.10">
    <property type="entry name" value="Aspartate Aminotransferase, domain 1"/>
    <property type="match status" value="1"/>
</dbReference>
<dbReference type="HAMAP" id="MF_01376">
    <property type="entry name" value="PhnW_aminotrans_5"/>
    <property type="match status" value="1"/>
</dbReference>
<evidence type="ECO:0000256" key="7">
    <source>
        <dbReference type="HAMAP-Rule" id="MF_01376"/>
    </source>
</evidence>
<evidence type="ECO:0000256" key="6">
    <source>
        <dbReference type="ARBA" id="ARBA00049460"/>
    </source>
</evidence>
<evidence type="ECO:0000256" key="8">
    <source>
        <dbReference type="PIRSR" id="PIRSR000524-1"/>
    </source>
</evidence>
<comment type="similarity">
    <text evidence="7">Belongs to the class-V pyridoxal-phosphate-dependent aminotransferase family. PhnW subfamily.</text>
</comment>
<accession>A0A4Q0VCE1</accession>
<name>A0A4Q0VCE1_CLOTA</name>
<dbReference type="PIRSF" id="PIRSF000524">
    <property type="entry name" value="SPT"/>
    <property type="match status" value="1"/>
</dbReference>
<reference evidence="11 12" key="1">
    <citation type="submission" date="2018-06" db="EMBL/GenBank/DDBJ databases">
        <title>Genome conservation of Clostridium tetani.</title>
        <authorList>
            <person name="Bruggemann H."/>
            <person name="Popoff M.R."/>
        </authorList>
    </citation>
    <scope>NUCLEOTIDE SEQUENCE [LARGE SCALE GENOMIC DNA]</scope>
    <source>
        <strain evidence="11 12">2017.061</strain>
    </source>
</reference>
<keyword evidence="5 7" id="KW-0670">Pyruvate</keyword>
<dbReference type="NCBIfam" id="TIGR03301">
    <property type="entry name" value="PhnW-AepZ"/>
    <property type="match status" value="1"/>
</dbReference>
<sequence>MNIKRNILLNPGPATTTDTVKMAQVVADICPREKEFADLMKQMRMDLVGIVHGNPEKYTCVMFTGSGTLNMDVCLNSLLPANKKVLIINNGAYSSRAVEICEYYGLSHINLKFSYDERPDFDVIEKTLKENLDIALVYTTHNETGTGILNPIKEIGALVHKYNATFVVDTTSTYAMIPIDMDRDNIDFCMASAQKGLSAMTGLSFIIGNREMIIKSKDYPKRSYYCNLYLQYHYFETTGEMHFTPPVQTVYATAQAIKEYFKEGEQAKWKRHLCVFESIHKELEKLGFKDVIKREWQAGLVISVKYPDDPNWNFEKIHDYCYKRGFTIYPGKIENTNTFRLCSLGAIDVSDIKTFFKIFGEALIVNNVSIPVIYK</sequence>
<dbReference type="OMA" id="MFSHRWI"/>
<dbReference type="InterPro" id="IPR024169">
    <property type="entry name" value="SP_NH2Trfase/AEP_transaminase"/>
</dbReference>
<feature type="binding site" evidence="8">
    <location>
        <position position="340"/>
    </location>
    <ligand>
        <name>substrate</name>
    </ligand>
</feature>
<evidence type="ECO:0000256" key="4">
    <source>
        <dbReference type="ARBA" id="ARBA00022898"/>
    </source>
</evidence>
<evidence type="ECO:0000256" key="5">
    <source>
        <dbReference type="ARBA" id="ARBA00023317"/>
    </source>
</evidence>
<keyword evidence="2 7" id="KW-0032">Aminotransferase</keyword>
<evidence type="ECO:0000256" key="1">
    <source>
        <dbReference type="ARBA" id="ARBA00001933"/>
    </source>
</evidence>
<evidence type="ECO:0000259" key="10">
    <source>
        <dbReference type="Pfam" id="PF00266"/>
    </source>
</evidence>
<keyword evidence="4 7" id="KW-0663">Pyridoxal phosphate</keyword>
<gene>
    <name evidence="7" type="primary">phnW</name>
    <name evidence="11" type="ORF">DP130_10250</name>
</gene>